<comment type="similarity">
    <text evidence="1">Belongs to the sel-1 family.</text>
</comment>
<keyword evidence="4" id="KW-1185">Reference proteome</keyword>
<dbReference type="Gene3D" id="1.25.40.10">
    <property type="entry name" value="Tetratricopeptide repeat domain"/>
    <property type="match status" value="2"/>
</dbReference>
<accession>A0ABR2HIV2</accession>
<name>A0ABR2HIV2_9EUKA</name>
<dbReference type="Pfam" id="PF08238">
    <property type="entry name" value="Sel1"/>
    <property type="match status" value="8"/>
</dbReference>
<comment type="caution">
    <text evidence="3">The sequence shown here is derived from an EMBL/GenBank/DDBJ whole genome shotgun (WGS) entry which is preliminary data.</text>
</comment>
<dbReference type="InterPro" id="IPR050767">
    <property type="entry name" value="Sel1_AlgK"/>
</dbReference>
<dbReference type="Proteomes" id="UP001470230">
    <property type="component" value="Unassembled WGS sequence"/>
</dbReference>
<dbReference type="SUPFAM" id="SSF81901">
    <property type="entry name" value="HCP-like"/>
    <property type="match status" value="3"/>
</dbReference>
<evidence type="ECO:0000256" key="1">
    <source>
        <dbReference type="ARBA" id="ARBA00038101"/>
    </source>
</evidence>
<evidence type="ECO:0000313" key="3">
    <source>
        <dbReference type="EMBL" id="KAK8848172.1"/>
    </source>
</evidence>
<gene>
    <name evidence="3" type="ORF">M9Y10_019228</name>
</gene>
<proteinExistence type="inferred from homology"/>
<protein>
    <recommendedName>
        <fullName evidence="5">Sel1 repeat protein</fullName>
    </recommendedName>
</protein>
<dbReference type="PANTHER" id="PTHR11102:SF160">
    <property type="entry name" value="ERAD-ASSOCIATED E3 UBIQUITIN-PROTEIN LIGASE COMPONENT HRD3"/>
    <property type="match status" value="1"/>
</dbReference>
<keyword evidence="2" id="KW-0175">Coiled coil</keyword>
<reference evidence="3 4" key="1">
    <citation type="submission" date="2024-04" db="EMBL/GenBank/DDBJ databases">
        <title>Tritrichomonas musculus Genome.</title>
        <authorList>
            <person name="Alves-Ferreira E."/>
            <person name="Grigg M."/>
            <person name="Lorenzi H."/>
            <person name="Galac M."/>
        </authorList>
    </citation>
    <scope>NUCLEOTIDE SEQUENCE [LARGE SCALE GENOMIC DNA]</scope>
    <source>
        <strain evidence="3 4">EAF2021</strain>
    </source>
</reference>
<evidence type="ECO:0000256" key="2">
    <source>
        <dbReference type="SAM" id="Coils"/>
    </source>
</evidence>
<dbReference type="InterPro" id="IPR011990">
    <property type="entry name" value="TPR-like_helical_dom_sf"/>
</dbReference>
<dbReference type="EMBL" id="JAPFFF010000027">
    <property type="protein sequence ID" value="KAK8848172.1"/>
    <property type="molecule type" value="Genomic_DNA"/>
</dbReference>
<dbReference type="PANTHER" id="PTHR11102">
    <property type="entry name" value="SEL-1-LIKE PROTEIN"/>
    <property type="match status" value="1"/>
</dbReference>
<sequence>MSKNASQLKIIDLSIFDQLEKACQKKVLKAEKGDMKTLLYVAKSFIYEKNSFPKNADVGMKYLQHGAEKKNIEAMKLYGNYLLQGELIPKDEETAINLLDEVATVTKNSEEKLELAHLILSHQTFDIDSNANENVNFVLAKKMCKEAAEYGNVKAMTAYGLFCLKKKENKYGKIVPNFKEALEYIKVAAGQEDPEGLYQYGYFNEFGIGGLPINIKEAVKYYKSAYEKGNLSAYSSYGYTMLDEKFGNLNEPEGFRLIKYSCDHNDPVGLDTYGLLFSLGLGGLEKNEEKSFYYIKKAADLGDCAALANLALSYKNGTGVEKNMNTAIKYCELAIEEGSCRAAVTLYNILTDPESGVPTDKEKALKYLKHAADHGSRDAISEYCFYLTNDKDNLEKNKNRLKKYLDKALELKAIDGMKLYGAILLDGIIFPKDELLALKIWKECASLGDKGVMEDIAQLFEKGEGKIERNPKEAQKYRDMASNQQSKCCLLI</sequence>
<evidence type="ECO:0008006" key="5">
    <source>
        <dbReference type="Google" id="ProtNLM"/>
    </source>
</evidence>
<evidence type="ECO:0000313" key="4">
    <source>
        <dbReference type="Proteomes" id="UP001470230"/>
    </source>
</evidence>
<organism evidence="3 4">
    <name type="scientific">Tritrichomonas musculus</name>
    <dbReference type="NCBI Taxonomy" id="1915356"/>
    <lineage>
        <taxon>Eukaryota</taxon>
        <taxon>Metamonada</taxon>
        <taxon>Parabasalia</taxon>
        <taxon>Tritrichomonadida</taxon>
        <taxon>Tritrichomonadidae</taxon>
        <taxon>Tritrichomonas</taxon>
    </lineage>
</organism>
<dbReference type="SMART" id="SM00671">
    <property type="entry name" value="SEL1"/>
    <property type="match status" value="10"/>
</dbReference>
<dbReference type="InterPro" id="IPR006597">
    <property type="entry name" value="Sel1-like"/>
</dbReference>
<feature type="coiled-coil region" evidence="2">
    <location>
        <begin position="387"/>
        <end position="414"/>
    </location>
</feature>